<dbReference type="AlphaFoldDB" id="A0A4R2FMK0"/>
<accession>A0A4R2FMK0</accession>
<dbReference type="Gene3D" id="1.10.260.40">
    <property type="entry name" value="lambda repressor-like DNA-binding domains"/>
    <property type="match status" value="1"/>
</dbReference>
<organism evidence="5 6">
    <name type="scientific">Shewanella fodinae</name>
    <dbReference type="NCBI Taxonomy" id="552357"/>
    <lineage>
        <taxon>Bacteria</taxon>
        <taxon>Pseudomonadati</taxon>
        <taxon>Pseudomonadota</taxon>
        <taxon>Gammaproteobacteria</taxon>
        <taxon>Alteromonadales</taxon>
        <taxon>Shewanellaceae</taxon>
        <taxon>Shewanella</taxon>
    </lineage>
</organism>
<gene>
    <name evidence="5" type="ORF">EDC91_10285</name>
</gene>
<dbReference type="RefSeq" id="WP_133037602.1">
    <property type="nucleotide sequence ID" value="NZ_BMXW01000001.1"/>
</dbReference>
<dbReference type="CDD" id="cd06270">
    <property type="entry name" value="PBP1_GalS-like"/>
    <property type="match status" value="1"/>
</dbReference>
<dbReference type="GO" id="GO:0000976">
    <property type="term" value="F:transcription cis-regulatory region binding"/>
    <property type="evidence" value="ECO:0007669"/>
    <property type="project" value="TreeGrafter"/>
</dbReference>
<dbReference type="GO" id="GO:0003700">
    <property type="term" value="F:DNA-binding transcription factor activity"/>
    <property type="evidence" value="ECO:0007669"/>
    <property type="project" value="TreeGrafter"/>
</dbReference>
<dbReference type="PRINTS" id="PR00036">
    <property type="entry name" value="HTHLACI"/>
</dbReference>
<keyword evidence="6" id="KW-1185">Reference proteome</keyword>
<dbReference type="SUPFAM" id="SSF53822">
    <property type="entry name" value="Periplasmic binding protein-like I"/>
    <property type="match status" value="1"/>
</dbReference>
<keyword evidence="1" id="KW-0805">Transcription regulation</keyword>
<dbReference type="InterPro" id="IPR028082">
    <property type="entry name" value="Peripla_BP_I"/>
</dbReference>
<protein>
    <submittedName>
        <fullName evidence="5">LacI family transcriptional regulator</fullName>
    </submittedName>
</protein>
<evidence type="ECO:0000313" key="6">
    <source>
        <dbReference type="Proteomes" id="UP000294832"/>
    </source>
</evidence>
<dbReference type="InterPro" id="IPR046335">
    <property type="entry name" value="LacI/GalR-like_sensor"/>
</dbReference>
<evidence type="ECO:0000256" key="1">
    <source>
        <dbReference type="ARBA" id="ARBA00023015"/>
    </source>
</evidence>
<dbReference type="EMBL" id="SLWF01000002">
    <property type="protein sequence ID" value="TCN90173.1"/>
    <property type="molecule type" value="Genomic_DNA"/>
</dbReference>
<evidence type="ECO:0000256" key="3">
    <source>
        <dbReference type="ARBA" id="ARBA00023163"/>
    </source>
</evidence>
<dbReference type="Pfam" id="PF00356">
    <property type="entry name" value="LacI"/>
    <property type="match status" value="1"/>
</dbReference>
<dbReference type="Gene3D" id="3.40.50.2300">
    <property type="match status" value="2"/>
</dbReference>
<dbReference type="Pfam" id="PF13377">
    <property type="entry name" value="Peripla_BP_3"/>
    <property type="match status" value="1"/>
</dbReference>
<sequence>MVTIKDVARIAGVSTATVSRVIHNGSQVGDACRARVKKVIAELGYQPNANAQALVSKTTNTIGVVTPRLSMSFFGTLASGVENAVRENGYKLLMANSLYETQSELDAIQSLRQHNCQAIILHSEYSDEATLIRLAAEIPGLVLVNRYIPQIANRCVWLDNIRGGQWVTEYLLSKGHRQFAAITSIYQNRDPAERLKGSRQALLEQGLSLPQELVAEGTANMAGGEQAVKELLARGQRFTALLAYNDLMAIGAIHALFAAGIRVPEDVSVVGFDDLPVARACRPRLTTMHYPIEEMAAYAVNLAIKLSNADNKAVGQTHLFMPQLVARDSVCGIATVAHGL</sequence>
<dbReference type="InterPro" id="IPR010982">
    <property type="entry name" value="Lambda_DNA-bd_dom_sf"/>
</dbReference>
<dbReference type="PROSITE" id="PS50932">
    <property type="entry name" value="HTH_LACI_2"/>
    <property type="match status" value="1"/>
</dbReference>
<reference evidence="5 6" key="1">
    <citation type="submission" date="2019-03" db="EMBL/GenBank/DDBJ databases">
        <title>Freshwater and sediment microbial communities from various areas in North America, analyzing microbe dynamics in response to fracking.</title>
        <authorList>
            <person name="Lamendella R."/>
        </authorList>
    </citation>
    <scope>NUCLEOTIDE SEQUENCE [LARGE SCALE GENOMIC DNA]</scope>
    <source>
        <strain evidence="5 6">74A</strain>
    </source>
</reference>
<comment type="caution">
    <text evidence="5">The sequence shown here is derived from an EMBL/GenBank/DDBJ whole genome shotgun (WGS) entry which is preliminary data.</text>
</comment>
<dbReference type="SUPFAM" id="SSF47413">
    <property type="entry name" value="lambda repressor-like DNA-binding domains"/>
    <property type="match status" value="1"/>
</dbReference>
<dbReference type="CDD" id="cd01392">
    <property type="entry name" value="HTH_LacI"/>
    <property type="match status" value="1"/>
</dbReference>
<dbReference type="InterPro" id="IPR000843">
    <property type="entry name" value="HTH_LacI"/>
</dbReference>
<feature type="domain" description="HTH lacI-type" evidence="4">
    <location>
        <begin position="2"/>
        <end position="56"/>
    </location>
</feature>
<keyword evidence="2" id="KW-0238">DNA-binding</keyword>
<dbReference type="Proteomes" id="UP000294832">
    <property type="component" value="Unassembled WGS sequence"/>
</dbReference>
<dbReference type="OrthoDB" id="9798934at2"/>
<proteinExistence type="predicted"/>
<dbReference type="PROSITE" id="PS00356">
    <property type="entry name" value="HTH_LACI_1"/>
    <property type="match status" value="1"/>
</dbReference>
<name>A0A4R2FMK0_9GAMM</name>
<evidence type="ECO:0000256" key="2">
    <source>
        <dbReference type="ARBA" id="ARBA00023125"/>
    </source>
</evidence>
<evidence type="ECO:0000259" key="4">
    <source>
        <dbReference type="PROSITE" id="PS50932"/>
    </source>
</evidence>
<dbReference type="SMART" id="SM00354">
    <property type="entry name" value="HTH_LACI"/>
    <property type="match status" value="1"/>
</dbReference>
<dbReference type="PANTHER" id="PTHR30146:SF109">
    <property type="entry name" value="HTH-TYPE TRANSCRIPTIONAL REGULATOR GALS"/>
    <property type="match status" value="1"/>
</dbReference>
<evidence type="ECO:0000313" key="5">
    <source>
        <dbReference type="EMBL" id="TCN90173.1"/>
    </source>
</evidence>
<dbReference type="PANTHER" id="PTHR30146">
    <property type="entry name" value="LACI-RELATED TRANSCRIPTIONAL REPRESSOR"/>
    <property type="match status" value="1"/>
</dbReference>
<keyword evidence="3" id="KW-0804">Transcription</keyword>